<protein>
    <submittedName>
        <fullName evidence="1">Uncharacterized protein</fullName>
    </submittedName>
</protein>
<organism evidence="1 2">
    <name type="scientific">Gossypium laxum</name>
    <dbReference type="NCBI Taxonomy" id="34288"/>
    <lineage>
        <taxon>Eukaryota</taxon>
        <taxon>Viridiplantae</taxon>
        <taxon>Streptophyta</taxon>
        <taxon>Embryophyta</taxon>
        <taxon>Tracheophyta</taxon>
        <taxon>Spermatophyta</taxon>
        <taxon>Magnoliopsida</taxon>
        <taxon>eudicotyledons</taxon>
        <taxon>Gunneridae</taxon>
        <taxon>Pentapetalae</taxon>
        <taxon>rosids</taxon>
        <taxon>malvids</taxon>
        <taxon>Malvales</taxon>
        <taxon>Malvaceae</taxon>
        <taxon>Malvoideae</taxon>
        <taxon>Gossypium</taxon>
    </lineage>
</organism>
<reference evidence="1 2" key="1">
    <citation type="journal article" date="2019" name="Genome Biol. Evol.">
        <title>Insights into the evolution of the New World diploid cottons (Gossypium, subgenus Houzingenia) based on genome sequencing.</title>
        <authorList>
            <person name="Grover C.E."/>
            <person name="Arick M.A. 2nd"/>
            <person name="Thrash A."/>
            <person name="Conover J.L."/>
            <person name="Sanders W.S."/>
            <person name="Peterson D.G."/>
            <person name="Frelichowski J.E."/>
            <person name="Scheffler J.A."/>
            <person name="Scheffler B.E."/>
            <person name="Wendel J.F."/>
        </authorList>
    </citation>
    <scope>NUCLEOTIDE SEQUENCE [LARGE SCALE GENOMIC DNA]</scope>
    <source>
        <strain evidence="1">4</strain>
        <tissue evidence="1">Leaf</tissue>
    </source>
</reference>
<name>A0A7J9APF0_9ROSI</name>
<dbReference type="AlphaFoldDB" id="A0A7J9APF0"/>
<keyword evidence="2" id="KW-1185">Reference proteome</keyword>
<feature type="non-terminal residue" evidence="1">
    <location>
        <position position="45"/>
    </location>
</feature>
<accession>A0A7J9APF0</accession>
<proteinExistence type="predicted"/>
<comment type="caution">
    <text evidence="1">The sequence shown here is derived from an EMBL/GenBank/DDBJ whole genome shotgun (WGS) entry which is preliminary data.</text>
</comment>
<evidence type="ECO:0000313" key="2">
    <source>
        <dbReference type="Proteomes" id="UP000593574"/>
    </source>
</evidence>
<dbReference type="Proteomes" id="UP000593574">
    <property type="component" value="Unassembled WGS sequence"/>
</dbReference>
<evidence type="ECO:0000313" key="1">
    <source>
        <dbReference type="EMBL" id="MBA0725893.1"/>
    </source>
</evidence>
<dbReference type="EMBL" id="JABEZV010000012">
    <property type="protein sequence ID" value="MBA0725893.1"/>
    <property type="molecule type" value="Genomic_DNA"/>
</dbReference>
<gene>
    <name evidence="1" type="ORF">Golax_001756</name>
</gene>
<sequence>MYSCVYSFNEKSKLALPMIDPQQLAYVFRRQLHLLGQKKLRQRLK</sequence>